<reference evidence="1" key="1">
    <citation type="submission" date="2020-10" db="EMBL/GenBank/DDBJ databases">
        <authorList>
            <person name="Castelo-Branco R."/>
            <person name="Eusebio N."/>
            <person name="Adriana R."/>
            <person name="Vieira A."/>
            <person name="Brugerolle De Fraissinette N."/>
            <person name="Rezende De Castro R."/>
            <person name="Schneider M.P."/>
            <person name="Vasconcelos V."/>
            <person name="Leao P.N."/>
        </authorList>
    </citation>
    <scope>NUCLEOTIDE SEQUENCE</scope>
    <source>
        <strain evidence="1">LEGE 07157</strain>
    </source>
</reference>
<dbReference type="EMBL" id="JADEWZ010000002">
    <property type="protein sequence ID" value="MBE9114605.1"/>
    <property type="molecule type" value="Genomic_DNA"/>
</dbReference>
<proteinExistence type="predicted"/>
<evidence type="ECO:0000313" key="2">
    <source>
        <dbReference type="Proteomes" id="UP000654482"/>
    </source>
</evidence>
<protein>
    <submittedName>
        <fullName evidence="1">Uncharacterized protein</fullName>
    </submittedName>
</protein>
<name>A0A8J7DUU9_9CYAN</name>
<comment type="caution">
    <text evidence="1">The sequence shown here is derived from an EMBL/GenBank/DDBJ whole genome shotgun (WGS) entry which is preliminary data.</text>
</comment>
<dbReference type="Proteomes" id="UP000654482">
    <property type="component" value="Unassembled WGS sequence"/>
</dbReference>
<sequence>MALIQEHNKKRENMIKNCRLQTDGYQVLLDFEFTDLTSEYIDSIIELNFNKKLSMPCIRSVKTYVSKEDLQLLIQYLENHINQLKKNKEHESLAFVSGELGFQVTALSGFVESSEYCEFSLLFMVNVGKPNEEISSTYIGAESMVTLDNVQDFICSLKSVISELEKMKQLI</sequence>
<gene>
    <name evidence="1" type="ORF">IQ249_01725</name>
</gene>
<dbReference type="AlphaFoldDB" id="A0A8J7DUU9"/>
<accession>A0A8J7DUU9</accession>
<dbReference type="RefSeq" id="WP_194027695.1">
    <property type="nucleotide sequence ID" value="NZ_JADEWZ010000002.1"/>
</dbReference>
<keyword evidence="2" id="KW-1185">Reference proteome</keyword>
<evidence type="ECO:0000313" key="1">
    <source>
        <dbReference type="EMBL" id="MBE9114605.1"/>
    </source>
</evidence>
<organism evidence="1 2">
    <name type="scientific">Lusitaniella coriacea LEGE 07157</name>
    <dbReference type="NCBI Taxonomy" id="945747"/>
    <lineage>
        <taxon>Bacteria</taxon>
        <taxon>Bacillati</taxon>
        <taxon>Cyanobacteriota</taxon>
        <taxon>Cyanophyceae</taxon>
        <taxon>Spirulinales</taxon>
        <taxon>Lusitaniellaceae</taxon>
        <taxon>Lusitaniella</taxon>
    </lineage>
</organism>